<evidence type="ECO:0000313" key="1">
    <source>
        <dbReference type="EMBL" id="CAI8011765.1"/>
    </source>
</evidence>
<comment type="caution">
    <text evidence="1">The sequence shown here is derived from an EMBL/GenBank/DDBJ whole genome shotgun (WGS) entry which is preliminary data.</text>
</comment>
<evidence type="ECO:0000313" key="2">
    <source>
        <dbReference type="Proteomes" id="UP001174909"/>
    </source>
</evidence>
<keyword evidence="2" id="KW-1185">Reference proteome</keyword>
<gene>
    <name evidence="1" type="ORF">GBAR_LOCUS7547</name>
</gene>
<name>A0AA35RHU9_GEOBA</name>
<reference evidence="1" key="1">
    <citation type="submission" date="2023-03" db="EMBL/GenBank/DDBJ databases">
        <authorList>
            <person name="Steffen K."/>
            <person name="Cardenas P."/>
        </authorList>
    </citation>
    <scope>NUCLEOTIDE SEQUENCE</scope>
</reference>
<sequence>MEIRWKWVLPHPLRAEVTATDLRLLSKYPHNEAQ</sequence>
<accession>A0AA35RHU9</accession>
<dbReference type="EMBL" id="CASHTH010001122">
    <property type="protein sequence ID" value="CAI8011765.1"/>
    <property type="molecule type" value="Genomic_DNA"/>
</dbReference>
<feature type="non-terminal residue" evidence="1">
    <location>
        <position position="34"/>
    </location>
</feature>
<protein>
    <submittedName>
        <fullName evidence="1">Uncharacterized protein</fullName>
    </submittedName>
</protein>
<dbReference type="AlphaFoldDB" id="A0AA35RHU9"/>
<dbReference type="Proteomes" id="UP001174909">
    <property type="component" value="Unassembled WGS sequence"/>
</dbReference>
<proteinExistence type="predicted"/>
<organism evidence="1 2">
    <name type="scientific">Geodia barretti</name>
    <name type="common">Barrett's horny sponge</name>
    <dbReference type="NCBI Taxonomy" id="519541"/>
    <lineage>
        <taxon>Eukaryota</taxon>
        <taxon>Metazoa</taxon>
        <taxon>Porifera</taxon>
        <taxon>Demospongiae</taxon>
        <taxon>Heteroscleromorpha</taxon>
        <taxon>Tetractinellida</taxon>
        <taxon>Astrophorina</taxon>
        <taxon>Geodiidae</taxon>
        <taxon>Geodia</taxon>
    </lineage>
</organism>